<evidence type="ECO:0000256" key="5">
    <source>
        <dbReference type="ARBA" id="ARBA00022963"/>
    </source>
</evidence>
<dbReference type="CDD" id="cd09116">
    <property type="entry name" value="PLDc_Nuc_like"/>
    <property type="match status" value="1"/>
</dbReference>
<dbReference type="AlphaFoldDB" id="A0A7C4Z6W4"/>
<keyword evidence="5" id="KW-0442">Lipid degradation</keyword>
<dbReference type="GO" id="GO:0006793">
    <property type="term" value="P:phosphorus metabolic process"/>
    <property type="evidence" value="ECO:0007669"/>
    <property type="project" value="UniProtKB-ARBA"/>
</dbReference>
<keyword evidence="4" id="KW-0378">Hydrolase</keyword>
<keyword evidence="6" id="KW-0443">Lipid metabolism</keyword>
<dbReference type="PROSITE" id="PS50035">
    <property type="entry name" value="PLD"/>
    <property type="match status" value="2"/>
</dbReference>
<dbReference type="EMBL" id="DRPZ01000270">
    <property type="protein sequence ID" value="HGY10493.1"/>
    <property type="molecule type" value="Genomic_DNA"/>
</dbReference>
<dbReference type="InterPro" id="IPR051406">
    <property type="entry name" value="PLD_domain"/>
</dbReference>
<comment type="catalytic activity">
    <reaction evidence="1">
        <text>a 1,2-diacyl-sn-glycero-3-phosphocholine + H2O = a 1,2-diacyl-sn-glycero-3-phosphate + choline + H(+)</text>
        <dbReference type="Rhea" id="RHEA:14445"/>
        <dbReference type="ChEBI" id="CHEBI:15354"/>
        <dbReference type="ChEBI" id="CHEBI:15377"/>
        <dbReference type="ChEBI" id="CHEBI:15378"/>
        <dbReference type="ChEBI" id="CHEBI:57643"/>
        <dbReference type="ChEBI" id="CHEBI:58608"/>
        <dbReference type="EC" id="3.1.4.4"/>
    </reaction>
</comment>
<feature type="domain" description="PLD phosphodiesterase" evidence="7">
    <location>
        <begin position="310"/>
        <end position="337"/>
    </location>
</feature>
<dbReference type="EC" id="3.1.4.4" evidence="3"/>
<sequence>MPRPKPKPAWLGYALLVLLAGIALWQQRSGYTNPPPAGEVRLEAFFLPEQEAAARRDLLAALAACERSADLALLTLNDTQLGHAIAQTAARGVRVRIFSEREHRADTLTTLLAGMNGQRSGRPQVRPQEALARAVPLGEHCERLERVELCYDDRPGLMHHKFAVLDDREVWTGSTNWSYSGWHKNDNDLLRLEGAPAARLFHDAFAALWRRKARPPAPATLAVAGGGELGVYFSPGHGEAALARIVRELDRAASEVWVAAFVLTHPRILEALNAAARRGVAVRVLLERRNLLDSREETLDPRVEVRSDANPAAMHLKTMVVDDRVVVTGSFNFTRSAVVRNDETLLVLTQPQLARRYKEVVWERWKRGRPR</sequence>
<protein>
    <recommendedName>
        <fullName evidence="3">phospholipase D</fullName>
        <ecNumber evidence="3">3.1.4.4</ecNumber>
    </recommendedName>
</protein>
<evidence type="ECO:0000259" key="7">
    <source>
        <dbReference type="PROSITE" id="PS50035"/>
    </source>
</evidence>
<comment type="caution">
    <text evidence="8">The sequence shown here is derived from an EMBL/GenBank/DDBJ whole genome shotgun (WGS) entry which is preliminary data.</text>
</comment>
<name>A0A7C4Z6W4_9DEIN</name>
<dbReference type="SMART" id="SM00155">
    <property type="entry name" value="PLDc"/>
    <property type="match status" value="2"/>
</dbReference>
<dbReference type="GO" id="GO:0016891">
    <property type="term" value="F:RNA endonuclease activity producing 5'-phosphomonoesters, hydrolytic mechanism"/>
    <property type="evidence" value="ECO:0007669"/>
    <property type="project" value="TreeGrafter"/>
</dbReference>
<dbReference type="SUPFAM" id="SSF56024">
    <property type="entry name" value="Phospholipase D/nuclease"/>
    <property type="match status" value="2"/>
</dbReference>
<proteinExistence type="inferred from homology"/>
<evidence type="ECO:0000256" key="3">
    <source>
        <dbReference type="ARBA" id="ARBA00012027"/>
    </source>
</evidence>
<evidence type="ECO:0000256" key="2">
    <source>
        <dbReference type="ARBA" id="ARBA00008664"/>
    </source>
</evidence>
<dbReference type="Pfam" id="PF13091">
    <property type="entry name" value="PLDc_2"/>
    <property type="match status" value="2"/>
</dbReference>
<dbReference type="PANTHER" id="PTHR43856:SF1">
    <property type="entry name" value="MITOCHONDRIAL CARDIOLIPIN HYDROLASE"/>
    <property type="match status" value="1"/>
</dbReference>
<organism evidence="8">
    <name type="scientific">Oceanithermus profundus</name>
    <dbReference type="NCBI Taxonomy" id="187137"/>
    <lineage>
        <taxon>Bacteria</taxon>
        <taxon>Thermotogati</taxon>
        <taxon>Deinococcota</taxon>
        <taxon>Deinococci</taxon>
        <taxon>Thermales</taxon>
        <taxon>Thermaceae</taxon>
        <taxon>Oceanithermus</taxon>
    </lineage>
</organism>
<dbReference type="GO" id="GO:0004630">
    <property type="term" value="F:phospholipase D activity"/>
    <property type="evidence" value="ECO:0007669"/>
    <property type="project" value="UniProtKB-EC"/>
</dbReference>
<evidence type="ECO:0000256" key="1">
    <source>
        <dbReference type="ARBA" id="ARBA00000798"/>
    </source>
</evidence>
<evidence type="ECO:0000256" key="6">
    <source>
        <dbReference type="ARBA" id="ARBA00023098"/>
    </source>
</evidence>
<dbReference type="PANTHER" id="PTHR43856">
    <property type="entry name" value="CARDIOLIPIN HYDROLASE"/>
    <property type="match status" value="1"/>
</dbReference>
<evidence type="ECO:0000256" key="4">
    <source>
        <dbReference type="ARBA" id="ARBA00022801"/>
    </source>
</evidence>
<accession>A0A7C4Z6W4</accession>
<dbReference type="InterPro" id="IPR025202">
    <property type="entry name" value="PLD-like_dom"/>
</dbReference>
<feature type="domain" description="PLD phosphodiesterase" evidence="7">
    <location>
        <begin position="154"/>
        <end position="181"/>
    </location>
</feature>
<dbReference type="Gene3D" id="3.30.870.10">
    <property type="entry name" value="Endonuclease Chain A"/>
    <property type="match status" value="2"/>
</dbReference>
<dbReference type="Proteomes" id="UP000885759">
    <property type="component" value="Unassembled WGS sequence"/>
</dbReference>
<dbReference type="GO" id="GO:0016042">
    <property type="term" value="P:lipid catabolic process"/>
    <property type="evidence" value="ECO:0007669"/>
    <property type="project" value="UniProtKB-KW"/>
</dbReference>
<comment type="similarity">
    <text evidence="2">Belongs to the phospholipase D family.</text>
</comment>
<gene>
    <name evidence="8" type="ORF">ENK37_10675</name>
</gene>
<evidence type="ECO:0000313" key="8">
    <source>
        <dbReference type="EMBL" id="HGY10493.1"/>
    </source>
</evidence>
<reference evidence="8" key="1">
    <citation type="journal article" date="2020" name="mSystems">
        <title>Genome- and Community-Level Interaction Insights into Carbon Utilization and Element Cycling Functions of Hydrothermarchaeota in Hydrothermal Sediment.</title>
        <authorList>
            <person name="Zhou Z."/>
            <person name="Liu Y."/>
            <person name="Xu W."/>
            <person name="Pan J."/>
            <person name="Luo Z.H."/>
            <person name="Li M."/>
        </authorList>
    </citation>
    <scope>NUCLEOTIDE SEQUENCE [LARGE SCALE GENOMIC DNA]</scope>
    <source>
        <strain evidence="8">HyVt-570</strain>
    </source>
</reference>
<dbReference type="InterPro" id="IPR001736">
    <property type="entry name" value="PLipase_D/transphosphatidylase"/>
</dbReference>